<sequence>MFLGELPTQFAPGGGPWRKHGGACTGRRMVRELGGDVGGGYAALCASHDPSLHPSTIDRLARRGGPGPGPGPGQLPLHALDPEVPFFKGPDPPLVTAHRSGLQSAPLSN</sequence>
<evidence type="ECO:0000313" key="3">
    <source>
        <dbReference type="Proteomes" id="UP001243330"/>
    </source>
</evidence>
<dbReference type="AlphaFoldDB" id="A0AAD9EHL0"/>
<keyword evidence="3" id="KW-1185">Reference proteome</keyword>
<dbReference type="Proteomes" id="UP001243330">
    <property type="component" value="Unassembled WGS sequence"/>
</dbReference>
<name>A0AAD9EHL0_9PEZI</name>
<accession>A0AAD9EHL0</accession>
<reference evidence="2" key="1">
    <citation type="submission" date="2023-01" db="EMBL/GenBank/DDBJ databases">
        <title>Colletotrichum chrysophilum M932 genome sequence.</title>
        <authorList>
            <person name="Baroncelli R."/>
        </authorList>
    </citation>
    <scope>NUCLEOTIDE SEQUENCE</scope>
    <source>
        <strain evidence="2">M932</strain>
    </source>
</reference>
<feature type="region of interest" description="Disordered" evidence="1">
    <location>
        <begin position="1"/>
        <end position="20"/>
    </location>
</feature>
<organism evidence="2 3">
    <name type="scientific">Colletotrichum chrysophilum</name>
    <dbReference type="NCBI Taxonomy" id="1836956"/>
    <lineage>
        <taxon>Eukaryota</taxon>
        <taxon>Fungi</taxon>
        <taxon>Dikarya</taxon>
        <taxon>Ascomycota</taxon>
        <taxon>Pezizomycotina</taxon>
        <taxon>Sordariomycetes</taxon>
        <taxon>Hypocreomycetidae</taxon>
        <taxon>Glomerellales</taxon>
        <taxon>Glomerellaceae</taxon>
        <taxon>Colletotrichum</taxon>
        <taxon>Colletotrichum gloeosporioides species complex</taxon>
    </lineage>
</organism>
<dbReference type="EMBL" id="JAQOWY010000164">
    <property type="protein sequence ID" value="KAK1848688.1"/>
    <property type="molecule type" value="Genomic_DNA"/>
</dbReference>
<evidence type="ECO:0000313" key="2">
    <source>
        <dbReference type="EMBL" id="KAK1848688.1"/>
    </source>
</evidence>
<gene>
    <name evidence="2" type="ORF">CCHR01_08661</name>
</gene>
<protein>
    <submittedName>
        <fullName evidence="2">Uncharacterized protein</fullName>
    </submittedName>
</protein>
<comment type="caution">
    <text evidence="2">The sequence shown here is derived from an EMBL/GenBank/DDBJ whole genome shotgun (WGS) entry which is preliminary data.</text>
</comment>
<proteinExistence type="predicted"/>
<evidence type="ECO:0000256" key="1">
    <source>
        <dbReference type="SAM" id="MobiDB-lite"/>
    </source>
</evidence>
<feature type="region of interest" description="Disordered" evidence="1">
    <location>
        <begin position="52"/>
        <end position="109"/>
    </location>
</feature>